<dbReference type="OrthoDB" id="9791297at2"/>
<dbReference type="Proteomes" id="UP000001916">
    <property type="component" value="Chromosome"/>
</dbReference>
<reference evidence="2 3" key="1">
    <citation type="journal article" date="2010" name="Stand. Genomic Sci.">
        <title>Complete genome sequence of Meiothermus silvanus type strain (VI-R2).</title>
        <authorList>
            <person name="Sikorski J."/>
            <person name="Tindall B.J."/>
            <person name="Lowry S."/>
            <person name="Lucas S."/>
            <person name="Nolan M."/>
            <person name="Copeland A."/>
            <person name="Glavina Del Rio T."/>
            <person name="Tice H."/>
            <person name="Cheng J.F."/>
            <person name="Han C."/>
            <person name="Pitluck S."/>
            <person name="Liolios K."/>
            <person name="Ivanova N."/>
            <person name="Mavromatis K."/>
            <person name="Mikhailova N."/>
            <person name="Pati A."/>
            <person name="Goodwin L."/>
            <person name="Chen A."/>
            <person name="Palaniappan K."/>
            <person name="Land M."/>
            <person name="Hauser L."/>
            <person name="Chang Y.J."/>
            <person name="Jeffries C.D."/>
            <person name="Rohde M."/>
            <person name="Goker M."/>
            <person name="Woyke T."/>
            <person name="Bristow J."/>
            <person name="Eisen J.A."/>
            <person name="Markowitz V."/>
            <person name="Hugenholtz P."/>
            <person name="Kyrpides N.C."/>
            <person name="Klenk H.P."/>
            <person name="Lapidus A."/>
        </authorList>
    </citation>
    <scope>NUCLEOTIDE SEQUENCE [LARGE SCALE GENOMIC DNA]</scope>
    <source>
        <strain evidence="3">ATCC 700542 / DSM 9946 / VI-R2</strain>
    </source>
</reference>
<dbReference type="Pfam" id="PF07883">
    <property type="entry name" value="Cupin_2"/>
    <property type="match status" value="1"/>
</dbReference>
<dbReference type="InterPro" id="IPR013096">
    <property type="entry name" value="Cupin_2"/>
</dbReference>
<dbReference type="InterPro" id="IPR053146">
    <property type="entry name" value="QDO-like"/>
</dbReference>
<accession>D7BFC9</accession>
<evidence type="ECO:0000259" key="1">
    <source>
        <dbReference type="Pfam" id="PF07883"/>
    </source>
</evidence>
<dbReference type="InterPro" id="IPR011051">
    <property type="entry name" value="RmlC_Cupin_sf"/>
</dbReference>
<protein>
    <submittedName>
        <fullName evidence="2">Cupin 2 conserved barrel domain protein</fullName>
    </submittedName>
</protein>
<dbReference type="AlphaFoldDB" id="D7BFC9"/>
<dbReference type="PANTHER" id="PTHR36440:SF1">
    <property type="entry name" value="PUTATIVE (AFU_ORTHOLOGUE AFUA_8G07350)-RELATED"/>
    <property type="match status" value="1"/>
</dbReference>
<proteinExistence type="predicted"/>
<dbReference type="eggNOG" id="COG1917">
    <property type="taxonomic scope" value="Bacteria"/>
</dbReference>
<dbReference type="HOGENOM" id="CLU_116722_4_1_0"/>
<feature type="domain" description="Cupin type-2" evidence="1">
    <location>
        <begin position="42"/>
        <end position="109"/>
    </location>
</feature>
<gene>
    <name evidence="2" type="ordered locus">Mesil_1595</name>
</gene>
<evidence type="ECO:0000313" key="3">
    <source>
        <dbReference type="Proteomes" id="UP000001916"/>
    </source>
</evidence>
<sequence length="123" mass="13750">MKGFVRSAQQVPSRPVERGVQAFIQVLVGPEDGAPHYITRKFTLLPGGRIPRHKHPGVEHEQFLVAGRLRIGIGEEVFEAKAGEAIYIPADTPHWYENPGLETAEFICVIPKTASYSTEWLEE</sequence>
<dbReference type="EMBL" id="CP002042">
    <property type="protein sequence ID" value="ADH63482.1"/>
    <property type="molecule type" value="Genomic_DNA"/>
</dbReference>
<name>D7BFC9_ALLS1</name>
<keyword evidence="3" id="KW-1185">Reference proteome</keyword>
<dbReference type="RefSeq" id="WP_013158046.1">
    <property type="nucleotide sequence ID" value="NC_014212.1"/>
</dbReference>
<evidence type="ECO:0000313" key="2">
    <source>
        <dbReference type="EMBL" id="ADH63482.1"/>
    </source>
</evidence>
<dbReference type="SUPFAM" id="SSF51182">
    <property type="entry name" value="RmlC-like cupins"/>
    <property type="match status" value="1"/>
</dbReference>
<dbReference type="KEGG" id="msv:Mesil_1595"/>
<dbReference type="PANTHER" id="PTHR36440">
    <property type="entry name" value="PUTATIVE (AFU_ORTHOLOGUE AFUA_8G07350)-RELATED"/>
    <property type="match status" value="1"/>
</dbReference>
<dbReference type="CDD" id="cd02222">
    <property type="entry name" value="cupin_TM1459-like"/>
    <property type="match status" value="1"/>
</dbReference>
<dbReference type="STRING" id="526227.Mesil_1595"/>
<organism evidence="2 3">
    <name type="scientific">Allomeiothermus silvanus (strain ATCC 700542 / DSM 9946 / NBRC 106475 / NCIMB 13440 / VI-R2)</name>
    <name type="common">Thermus silvanus</name>
    <dbReference type="NCBI Taxonomy" id="526227"/>
    <lineage>
        <taxon>Bacteria</taxon>
        <taxon>Thermotogati</taxon>
        <taxon>Deinococcota</taxon>
        <taxon>Deinococci</taxon>
        <taxon>Thermales</taxon>
        <taxon>Thermaceae</taxon>
        <taxon>Allomeiothermus</taxon>
    </lineage>
</organism>
<dbReference type="InterPro" id="IPR014710">
    <property type="entry name" value="RmlC-like_jellyroll"/>
</dbReference>
<dbReference type="Gene3D" id="2.60.120.10">
    <property type="entry name" value="Jelly Rolls"/>
    <property type="match status" value="1"/>
</dbReference>